<dbReference type="CDD" id="cd02638">
    <property type="entry name" value="R3H_unknown_1"/>
    <property type="match status" value="1"/>
</dbReference>
<dbReference type="SMART" id="SM00393">
    <property type="entry name" value="R3H"/>
    <property type="match status" value="1"/>
</dbReference>
<gene>
    <name evidence="3" type="ORF">N336_02350</name>
</gene>
<dbReference type="AlphaFoldDB" id="A0A093R2C3"/>
<feature type="region of interest" description="Disordered" evidence="1">
    <location>
        <begin position="205"/>
        <end position="240"/>
    </location>
</feature>
<dbReference type="EMBL" id="KL435709">
    <property type="protein sequence ID" value="KFW92800.1"/>
    <property type="molecule type" value="Genomic_DNA"/>
</dbReference>
<dbReference type="Gene3D" id="3.30.1370.50">
    <property type="entry name" value="R3H-like domain"/>
    <property type="match status" value="1"/>
</dbReference>
<dbReference type="Pfam" id="PF01424">
    <property type="entry name" value="R3H"/>
    <property type="match status" value="1"/>
</dbReference>
<dbReference type="InterPro" id="IPR039884">
    <property type="entry name" value="R3HC1/R3HCL"/>
</dbReference>
<feature type="compositionally biased region" description="Pro residues" evidence="1">
    <location>
        <begin position="97"/>
        <end position="108"/>
    </location>
</feature>
<feature type="domain" description="R3H" evidence="2">
    <location>
        <begin position="18"/>
        <end position="83"/>
    </location>
</feature>
<evidence type="ECO:0000256" key="1">
    <source>
        <dbReference type="SAM" id="MobiDB-lite"/>
    </source>
</evidence>
<evidence type="ECO:0000313" key="4">
    <source>
        <dbReference type="Proteomes" id="UP000053238"/>
    </source>
</evidence>
<dbReference type="PANTHER" id="PTHR21678:SF6">
    <property type="entry name" value="R3H AND COILED-COIL DOMAIN-CONTAINING PROTEIN 1"/>
    <property type="match status" value="1"/>
</dbReference>
<feature type="non-terminal residue" evidence="3">
    <location>
        <position position="461"/>
    </location>
</feature>
<feature type="non-terminal residue" evidence="3">
    <location>
        <position position="1"/>
    </location>
</feature>
<dbReference type="PANTHER" id="PTHR21678">
    <property type="entry name" value="GROWTH INHIBITION AND DIFFERENTIATION RELATED PROTEIN 88"/>
    <property type="match status" value="1"/>
</dbReference>
<dbReference type="Gene3D" id="3.30.70.330">
    <property type="match status" value="1"/>
</dbReference>
<protein>
    <submittedName>
        <fullName evidence="3">R3H and coiled-coil domain-containing protein 1</fullName>
    </submittedName>
</protein>
<dbReference type="InterPro" id="IPR036867">
    <property type="entry name" value="R3H_dom_sf"/>
</dbReference>
<accession>A0A093R2C3</accession>
<sequence length="461" mass="51244">ATLALRCMDGVFLSPNEDEFVGRITEELEHFMLQGQHHRVLLFPPLSSRLRYLIHRTVDNVDLLSSFSVGEGWRRRTVICHSAVRLPSETSDQKPSNNPPRPQRPPQPWGRGGRGGRLRHGGEVHGDNSRACVGSGRIKRPPRKKPDKALYIPKAMRKKAEWGEQESPEAAGAQSGGDMAQEEEICPKTSVVDAQEELECPSVAQVERHQNPSEAQNEPLATPEPVHGADPSAPEDQNERWVDAAVQDRSGKVPTAGEEDKERSGLADALWHELRLSAGDKEESAAIHGQSSLEDDWTEIVGYLTVKDISIEKISFDYSSYGDAQLSEGDFGHVTEIYDFSPALKTEHLLEVFSDFHESGLKIQWVDDTHALGIFSSPSTASQALGRRYPSLKIRPLIHATKQSKIKALQRPKLLHLVKERPQTDTAVAKRLVTRALGLKHKQQDVLGTEVLLPESLDQEQ</sequence>
<dbReference type="SUPFAM" id="SSF82708">
    <property type="entry name" value="R3H domain"/>
    <property type="match status" value="1"/>
</dbReference>
<feature type="region of interest" description="Disordered" evidence="1">
    <location>
        <begin position="84"/>
        <end position="183"/>
    </location>
</feature>
<organism evidence="3 4">
    <name type="scientific">Phalacrocorax carbo</name>
    <name type="common">Great cormorant</name>
    <name type="synonym">Pelecanus carbo</name>
    <dbReference type="NCBI Taxonomy" id="9209"/>
    <lineage>
        <taxon>Eukaryota</taxon>
        <taxon>Metazoa</taxon>
        <taxon>Chordata</taxon>
        <taxon>Craniata</taxon>
        <taxon>Vertebrata</taxon>
        <taxon>Euteleostomi</taxon>
        <taxon>Archelosauria</taxon>
        <taxon>Archosauria</taxon>
        <taxon>Dinosauria</taxon>
        <taxon>Saurischia</taxon>
        <taxon>Theropoda</taxon>
        <taxon>Coelurosauria</taxon>
        <taxon>Aves</taxon>
        <taxon>Neognathae</taxon>
        <taxon>Neoaves</taxon>
        <taxon>Aequornithes</taxon>
        <taxon>Suliformes</taxon>
        <taxon>Phalacrocoracidae</taxon>
        <taxon>Phalacrocorax</taxon>
    </lineage>
</organism>
<name>A0A093R2C3_PHACA</name>
<dbReference type="InterPro" id="IPR012677">
    <property type="entry name" value="Nucleotide-bd_a/b_plait_sf"/>
</dbReference>
<dbReference type="Proteomes" id="UP000053238">
    <property type="component" value="Unassembled WGS sequence"/>
</dbReference>
<proteinExistence type="predicted"/>
<dbReference type="GO" id="GO:0003676">
    <property type="term" value="F:nucleic acid binding"/>
    <property type="evidence" value="ECO:0007669"/>
    <property type="project" value="UniProtKB-UniRule"/>
</dbReference>
<dbReference type="InterPro" id="IPR001374">
    <property type="entry name" value="R3H_dom"/>
</dbReference>
<feature type="compositionally biased region" description="Basic residues" evidence="1">
    <location>
        <begin position="137"/>
        <end position="146"/>
    </location>
</feature>
<evidence type="ECO:0000259" key="2">
    <source>
        <dbReference type="PROSITE" id="PS51061"/>
    </source>
</evidence>
<evidence type="ECO:0000313" key="3">
    <source>
        <dbReference type="EMBL" id="KFW92800.1"/>
    </source>
</evidence>
<reference evidence="3 4" key="1">
    <citation type="submission" date="2014-04" db="EMBL/GenBank/DDBJ databases">
        <title>Genome evolution of avian class.</title>
        <authorList>
            <person name="Zhang G."/>
            <person name="Li C."/>
        </authorList>
    </citation>
    <scope>NUCLEOTIDE SEQUENCE [LARGE SCALE GENOMIC DNA]</scope>
    <source>
        <strain evidence="3">BGI_N336</strain>
    </source>
</reference>
<dbReference type="PROSITE" id="PS51061">
    <property type="entry name" value="R3H"/>
    <property type="match status" value="1"/>
</dbReference>
<keyword evidence="4" id="KW-1185">Reference proteome</keyword>